<evidence type="ECO:0000256" key="1">
    <source>
        <dbReference type="ARBA" id="ARBA00004651"/>
    </source>
</evidence>
<feature type="transmembrane region" description="Helical" evidence="6">
    <location>
        <begin position="347"/>
        <end position="367"/>
    </location>
</feature>
<dbReference type="AlphaFoldDB" id="A0A4Q7UTR6"/>
<feature type="transmembrane region" description="Helical" evidence="6">
    <location>
        <begin position="86"/>
        <end position="107"/>
    </location>
</feature>
<evidence type="ECO:0000256" key="5">
    <source>
        <dbReference type="ARBA" id="ARBA00023136"/>
    </source>
</evidence>
<dbReference type="Gene3D" id="1.20.1250.20">
    <property type="entry name" value="MFS general substrate transporter like domains"/>
    <property type="match status" value="1"/>
</dbReference>
<dbReference type="InterPro" id="IPR020846">
    <property type="entry name" value="MFS_dom"/>
</dbReference>
<feature type="transmembrane region" description="Helical" evidence="6">
    <location>
        <begin position="283"/>
        <end position="302"/>
    </location>
</feature>
<dbReference type="OrthoDB" id="9814237at2"/>
<keyword evidence="2" id="KW-1003">Cell membrane</keyword>
<dbReference type="PANTHER" id="PTHR43124:SF3">
    <property type="entry name" value="CHLORAMPHENICOL EFFLUX PUMP RV0191"/>
    <property type="match status" value="1"/>
</dbReference>
<sequence length="406" mass="40576">MKTDLAPSRHTATTRSPGLALAALALGGLAIGTTEFASMGLLPQFAADLGATVPQAGSAISAYALGVVVGAPALAIAGARWPRKRLVLVLAAALALTNASSAFAPTFETFLATRFLSGLPHGAYFGTAAVLGASLLPRAQRARAVAATMTGLMVANIVGVPLATWLGQALGWPAAYLAVAGIALVTMAAVALLVPDVRDETPQSIRGELSALGRPQVWLTMLVIAVGYGGTFAVYSYITPILTTLSGFTEAYVPLALALFGVGMTVGNTVGGRLAERWPMRTIAGGMAVASVAMGAFTVTAYSVAGALITLFVLATATTGTTPALNTRLMDAAPDGPTLGAACHHSAFNIANALGAALGGAVLAAGLGWTAPAAAGALLPLAGLIVLGGSAALERRERSRAPVPAA</sequence>
<dbReference type="Proteomes" id="UP000291591">
    <property type="component" value="Unassembled WGS sequence"/>
</dbReference>
<dbReference type="RefSeq" id="WP_130288894.1">
    <property type="nucleotide sequence ID" value="NZ_SHKL01000001.1"/>
</dbReference>
<feature type="transmembrane region" description="Helical" evidence="6">
    <location>
        <begin position="144"/>
        <end position="167"/>
    </location>
</feature>
<feature type="transmembrane region" description="Helical" evidence="6">
    <location>
        <begin position="119"/>
        <end position="137"/>
    </location>
</feature>
<evidence type="ECO:0000259" key="7">
    <source>
        <dbReference type="PROSITE" id="PS50850"/>
    </source>
</evidence>
<keyword evidence="5 6" id="KW-0472">Membrane</keyword>
<dbReference type="PANTHER" id="PTHR43124">
    <property type="entry name" value="PURINE EFFLUX PUMP PBUE"/>
    <property type="match status" value="1"/>
</dbReference>
<evidence type="ECO:0000256" key="3">
    <source>
        <dbReference type="ARBA" id="ARBA00022692"/>
    </source>
</evidence>
<comment type="caution">
    <text evidence="8">The sequence shown here is derived from an EMBL/GenBank/DDBJ whole genome shotgun (WGS) entry which is preliminary data.</text>
</comment>
<keyword evidence="4 6" id="KW-1133">Transmembrane helix</keyword>
<keyword evidence="3 6" id="KW-0812">Transmembrane</keyword>
<evidence type="ECO:0000313" key="9">
    <source>
        <dbReference type="Proteomes" id="UP000291591"/>
    </source>
</evidence>
<feature type="transmembrane region" description="Helical" evidence="6">
    <location>
        <begin position="373"/>
        <end position="393"/>
    </location>
</feature>
<feature type="transmembrane region" description="Helical" evidence="6">
    <location>
        <begin position="60"/>
        <end position="79"/>
    </location>
</feature>
<reference evidence="8 9" key="1">
    <citation type="submission" date="2019-02" db="EMBL/GenBank/DDBJ databases">
        <title>Sequencing the genomes of 1000 actinobacteria strains.</title>
        <authorList>
            <person name="Klenk H.-P."/>
        </authorList>
    </citation>
    <scope>NUCLEOTIDE SEQUENCE [LARGE SCALE GENOMIC DNA]</scope>
    <source>
        <strain evidence="8 9">DSM 45779</strain>
    </source>
</reference>
<feature type="transmembrane region" description="Helical" evidence="6">
    <location>
        <begin position="251"/>
        <end position="271"/>
    </location>
</feature>
<dbReference type="SUPFAM" id="SSF103473">
    <property type="entry name" value="MFS general substrate transporter"/>
    <property type="match status" value="1"/>
</dbReference>
<feature type="transmembrane region" description="Helical" evidence="6">
    <location>
        <begin position="173"/>
        <end position="195"/>
    </location>
</feature>
<evidence type="ECO:0000313" key="8">
    <source>
        <dbReference type="EMBL" id="RZT84268.1"/>
    </source>
</evidence>
<dbReference type="CDD" id="cd17324">
    <property type="entry name" value="MFS_NepI_like"/>
    <property type="match status" value="1"/>
</dbReference>
<dbReference type="InterPro" id="IPR036259">
    <property type="entry name" value="MFS_trans_sf"/>
</dbReference>
<dbReference type="GO" id="GO:0005886">
    <property type="term" value="C:plasma membrane"/>
    <property type="evidence" value="ECO:0007669"/>
    <property type="project" value="UniProtKB-SubCell"/>
</dbReference>
<accession>A0A4Q7UTR6</accession>
<dbReference type="EMBL" id="SHKL01000001">
    <property type="protein sequence ID" value="RZT84268.1"/>
    <property type="molecule type" value="Genomic_DNA"/>
</dbReference>
<dbReference type="PROSITE" id="PS50850">
    <property type="entry name" value="MFS"/>
    <property type="match status" value="1"/>
</dbReference>
<evidence type="ECO:0000256" key="2">
    <source>
        <dbReference type="ARBA" id="ARBA00022475"/>
    </source>
</evidence>
<dbReference type="InterPro" id="IPR011701">
    <property type="entry name" value="MFS"/>
</dbReference>
<dbReference type="GO" id="GO:0022857">
    <property type="term" value="F:transmembrane transporter activity"/>
    <property type="evidence" value="ECO:0007669"/>
    <property type="project" value="InterPro"/>
</dbReference>
<evidence type="ECO:0000256" key="4">
    <source>
        <dbReference type="ARBA" id="ARBA00022989"/>
    </source>
</evidence>
<evidence type="ECO:0000256" key="6">
    <source>
        <dbReference type="SAM" id="Phobius"/>
    </source>
</evidence>
<feature type="transmembrane region" description="Helical" evidence="6">
    <location>
        <begin position="216"/>
        <end position="239"/>
    </location>
</feature>
<name>A0A4Q7UTR6_PSEST</name>
<comment type="subcellular location">
    <subcellularLocation>
        <location evidence="1">Cell membrane</location>
        <topology evidence="1">Multi-pass membrane protein</topology>
    </subcellularLocation>
</comment>
<organism evidence="8 9">
    <name type="scientific">Pseudonocardia sediminis</name>
    <dbReference type="NCBI Taxonomy" id="1397368"/>
    <lineage>
        <taxon>Bacteria</taxon>
        <taxon>Bacillati</taxon>
        <taxon>Actinomycetota</taxon>
        <taxon>Actinomycetes</taxon>
        <taxon>Pseudonocardiales</taxon>
        <taxon>Pseudonocardiaceae</taxon>
        <taxon>Pseudonocardia</taxon>
    </lineage>
</organism>
<feature type="transmembrane region" description="Helical" evidence="6">
    <location>
        <begin position="308"/>
        <end position="326"/>
    </location>
</feature>
<proteinExistence type="predicted"/>
<feature type="domain" description="Major facilitator superfamily (MFS) profile" evidence="7">
    <location>
        <begin position="20"/>
        <end position="400"/>
    </location>
</feature>
<dbReference type="InterPro" id="IPR050189">
    <property type="entry name" value="MFS_Efflux_Transporters"/>
</dbReference>
<keyword evidence="9" id="KW-1185">Reference proteome</keyword>
<protein>
    <submittedName>
        <fullName evidence="8">DHA1 family inner membrane transport protein</fullName>
    </submittedName>
</protein>
<gene>
    <name evidence="8" type="ORF">EV383_1106</name>
</gene>
<dbReference type="Pfam" id="PF07690">
    <property type="entry name" value="MFS_1"/>
    <property type="match status" value="1"/>
</dbReference>